<dbReference type="OrthoDB" id="9518664at2759"/>
<feature type="region of interest" description="Disordered" evidence="3">
    <location>
        <begin position="110"/>
        <end position="149"/>
    </location>
</feature>
<evidence type="ECO:0000313" key="4">
    <source>
        <dbReference type="EMBL" id="ROT78584.1"/>
    </source>
</evidence>
<feature type="compositionally biased region" description="Basic and acidic residues" evidence="3">
    <location>
        <begin position="1"/>
        <end position="13"/>
    </location>
</feature>
<reference evidence="4 5" key="2">
    <citation type="submission" date="2019-01" db="EMBL/GenBank/DDBJ databases">
        <title>The decoding of complex shrimp genome reveals the adaptation for benthos swimmer, frequently molting mechanism and breeding impact on genome.</title>
        <authorList>
            <person name="Sun Y."/>
            <person name="Gao Y."/>
            <person name="Yu Y."/>
        </authorList>
    </citation>
    <scope>NUCLEOTIDE SEQUENCE [LARGE SCALE GENOMIC DNA]</scope>
    <source>
        <tissue evidence="4">Muscle</tissue>
    </source>
</reference>
<dbReference type="GO" id="GO:0004867">
    <property type="term" value="F:serine-type endopeptidase inhibitor activity"/>
    <property type="evidence" value="ECO:0007669"/>
    <property type="project" value="UniProtKB-KW"/>
</dbReference>
<keyword evidence="5" id="KW-1185">Reference proteome</keyword>
<dbReference type="SUPFAM" id="SSF56574">
    <property type="entry name" value="Serpins"/>
    <property type="match status" value="1"/>
</dbReference>
<sequence length="374" mass="40166">MDFRAAQVEEHVAAEVPANKPLPSHSRQPTPLPSHSHEPVPLPRHSNQPAPLPVIQQTSPSQATTLTPTPESLPLTIRLLSDSHQVMTLPPLPPTSTTPDSLPLTYPTLESLPPTTQTPESLPLTSATPDLLQSISPTPKSLPLTNPTPESLILTSPILESLQLINPTPESLPPTSPTNPAPRPITPRPHRALDPTSSSGGHRFSRAHFEFTLDLYGALVKESTEQEANVLFSPVCVAALLYPLLLSDDQVLSQQVLRYSNMTIADIREGHTTMMDNFEDPYYHGRLHARLRAVRVPFSPSSRAVQGACAGGRLLGERHGGAQRHRSTDGQVVGAVTEAVTEAVTGAVTEQQGAVEGLAVTRPVAPPVPAEPHF</sequence>
<keyword evidence="1" id="KW-0646">Protease inhibitor</keyword>
<dbReference type="AlphaFoldDB" id="A0A3R7MBX9"/>
<dbReference type="InterPro" id="IPR042178">
    <property type="entry name" value="Serpin_sf_1"/>
</dbReference>
<dbReference type="STRING" id="6689.A0A3R7MBX9"/>
<keyword evidence="2" id="KW-0722">Serine protease inhibitor</keyword>
<dbReference type="Proteomes" id="UP000283509">
    <property type="component" value="Unassembled WGS sequence"/>
</dbReference>
<name>A0A3R7MBX9_PENVA</name>
<dbReference type="InterPro" id="IPR036186">
    <property type="entry name" value="Serpin_sf"/>
</dbReference>
<evidence type="ECO:0000313" key="5">
    <source>
        <dbReference type="Proteomes" id="UP000283509"/>
    </source>
</evidence>
<feature type="compositionally biased region" description="Polar residues" evidence="3">
    <location>
        <begin position="45"/>
        <end position="63"/>
    </location>
</feature>
<organism evidence="4 5">
    <name type="scientific">Penaeus vannamei</name>
    <name type="common">Whiteleg shrimp</name>
    <name type="synonym">Litopenaeus vannamei</name>
    <dbReference type="NCBI Taxonomy" id="6689"/>
    <lineage>
        <taxon>Eukaryota</taxon>
        <taxon>Metazoa</taxon>
        <taxon>Ecdysozoa</taxon>
        <taxon>Arthropoda</taxon>
        <taxon>Crustacea</taxon>
        <taxon>Multicrustacea</taxon>
        <taxon>Malacostraca</taxon>
        <taxon>Eumalacostraca</taxon>
        <taxon>Eucarida</taxon>
        <taxon>Decapoda</taxon>
        <taxon>Dendrobranchiata</taxon>
        <taxon>Penaeoidea</taxon>
        <taxon>Penaeidae</taxon>
        <taxon>Penaeus</taxon>
    </lineage>
</organism>
<feature type="compositionally biased region" description="Pro residues" evidence="3">
    <location>
        <begin position="170"/>
        <end position="187"/>
    </location>
</feature>
<gene>
    <name evidence="4" type="ORF">C7M84_002702</name>
</gene>
<feature type="compositionally biased region" description="Polar residues" evidence="3">
    <location>
        <begin position="113"/>
        <end position="149"/>
    </location>
</feature>
<comment type="caution">
    <text evidence="4">The sequence shown here is derived from an EMBL/GenBank/DDBJ whole genome shotgun (WGS) entry which is preliminary data.</text>
</comment>
<feature type="region of interest" description="Disordered" evidence="3">
    <location>
        <begin position="166"/>
        <end position="188"/>
    </location>
</feature>
<proteinExistence type="predicted"/>
<evidence type="ECO:0000256" key="2">
    <source>
        <dbReference type="ARBA" id="ARBA00022900"/>
    </source>
</evidence>
<dbReference type="Gene3D" id="3.30.497.10">
    <property type="entry name" value="Antithrombin, subunit I, domain 2"/>
    <property type="match status" value="1"/>
</dbReference>
<protein>
    <submittedName>
        <fullName evidence="4">Uncharacterized protein</fullName>
    </submittedName>
</protein>
<reference evidence="4 5" key="1">
    <citation type="submission" date="2018-04" db="EMBL/GenBank/DDBJ databases">
        <authorList>
            <person name="Zhang X."/>
            <person name="Yuan J."/>
            <person name="Li F."/>
            <person name="Xiang J."/>
        </authorList>
    </citation>
    <scope>NUCLEOTIDE SEQUENCE [LARGE SCALE GENOMIC DNA]</scope>
    <source>
        <tissue evidence="4">Muscle</tissue>
    </source>
</reference>
<accession>A0A3R7MBX9</accession>
<evidence type="ECO:0000256" key="3">
    <source>
        <dbReference type="SAM" id="MobiDB-lite"/>
    </source>
</evidence>
<evidence type="ECO:0000256" key="1">
    <source>
        <dbReference type="ARBA" id="ARBA00022690"/>
    </source>
</evidence>
<feature type="region of interest" description="Disordered" evidence="3">
    <location>
        <begin position="1"/>
        <end position="69"/>
    </location>
</feature>
<dbReference type="EMBL" id="QCYY01001359">
    <property type="protein sequence ID" value="ROT78584.1"/>
    <property type="molecule type" value="Genomic_DNA"/>
</dbReference>